<keyword evidence="2 6" id="KW-0227">DNA damage</keyword>
<feature type="domain" description="Helix-hairpin-helix DNA-binding motif class 1" evidence="7">
    <location>
        <begin position="107"/>
        <end position="126"/>
    </location>
</feature>
<dbReference type="InterPro" id="IPR036267">
    <property type="entry name" value="RuvA_C_sf"/>
</dbReference>
<dbReference type="InterPro" id="IPR010994">
    <property type="entry name" value="RuvA_2-like"/>
</dbReference>
<dbReference type="GO" id="GO:0000400">
    <property type="term" value="F:four-way junction DNA binding"/>
    <property type="evidence" value="ECO:0007669"/>
    <property type="project" value="UniProtKB-UniRule"/>
</dbReference>
<comment type="domain">
    <text evidence="6">Has three domains with a flexible linker between the domains II and III and assumes an 'L' shape. Domain III is highly mobile and contacts RuvB.</text>
</comment>
<dbReference type="AlphaFoldDB" id="A0A7J5DLA4"/>
<dbReference type="InterPro" id="IPR012340">
    <property type="entry name" value="NA-bd_OB-fold"/>
</dbReference>
<dbReference type="SUPFAM" id="SSF46929">
    <property type="entry name" value="DNA helicase RuvA subunit, C-terminal domain"/>
    <property type="match status" value="1"/>
</dbReference>
<dbReference type="SMART" id="SM00278">
    <property type="entry name" value="HhH1"/>
    <property type="match status" value="2"/>
</dbReference>
<dbReference type="GO" id="GO:0009378">
    <property type="term" value="F:four-way junction helicase activity"/>
    <property type="evidence" value="ECO:0007669"/>
    <property type="project" value="InterPro"/>
</dbReference>
<evidence type="ECO:0000256" key="3">
    <source>
        <dbReference type="ARBA" id="ARBA00023125"/>
    </source>
</evidence>
<dbReference type="Pfam" id="PF07499">
    <property type="entry name" value="RuvA_C"/>
    <property type="match status" value="1"/>
</dbReference>
<evidence type="ECO:0000256" key="2">
    <source>
        <dbReference type="ARBA" id="ARBA00022763"/>
    </source>
</evidence>
<dbReference type="EMBL" id="WBKG01000004">
    <property type="protein sequence ID" value="KAB1989478.1"/>
    <property type="molecule type" value="Genomic_DNA"/>
</dbReference>
<name>A0A7J5DLA4_9ACTN</name>
<feature type="region of interest" description="Domain III" evidence="6">
    <location>
        <begin position="146"/>
        <end position="203"/>
    </location>
</feature>
<sequence>MIAFVSGPVAALAPDSAVVEVGGIGIAVQCTPGTLSGLRTGQHAKLATSLVVREDSLTLYGFADDDERQVFELLQTASGVGPRLAQAMLAVHTPDALRRAVSTGDEKALVAVPGIGKKGAQKLLLELKDRLGEPLGPGGPAIGTAVTAGWRDQLHAALVGLGYATREADEAVAAVTPQAEAAGGTPQVGQLLRAALQTLNRAR</sequence>
<dbReference type="GO" id="GO:0006281">
    <property type="term" value="P:DNA repair"/>
    <property type="evidence" value="ECO:0007669"/>
    <property type="project" value="UniProtKB-UniRule"/>
</dbReference>
<evidence type="ECO:0000256" key="4">
    <source>
        <dbReference type="ARBA" id="ARBA00023172"/>
    </source>
</evidence>
<dbReference type="InterPro" id="IPR000085">
    <property type="entry name" value="RuvA"/>
</dbReference>
<dbReference type="NCBIfam" id="TIGR00084">
    <property type="entry name" value="ruvA"/>
    <property type="match status" value="1"/>
</dbReference>
<evidence type="ECO:0000313" key="8">
    <source>
        <dbReference type="EMBL" id="KAB1989478.1"/>
    </source>
</evidence>
<keyword evidence="5 6" id="KW-0234">DNA repair</keyword>
<dbReference type="Gene3D" id="1.10.150.20">
    <property type="entry name" value="5' to 3' exonuclease, C-terminal subdomain"/>
    <property type="match status" value="1"/>
</dbReference>
<dbReference type="Proteomes" id="UP000442990">
    <property type="component" value="Unassembled WGS sequence"/>
</dbReference>
<comment type="caution">
    <text evidence="8">The sequence shown here is derived from an EMBL/GenBank/DDBJ whole genome shotgun (WGS) entry which is preliminary data.</text>
</comment>
<organism evidence="8 9">
    <name type="scientific">Streptomyces triticiradicis</name>
    <dbReference type="NCBI Taxonomy" id="2651189"/>
    <lineage>
        <taxon>Bacteria</taxon>
        <taxon>Bacillati</taxon>
        <taxon>Actinomycetota</taxon>
        <taxon>Actinomycetes</taxon>
        <taxon>Kitasatosporales</taxon>
        <taxon>Streptomycetaceae</taxon>
        <taxon>Streptomyces</taxon>
    </lineage>
</organism>
<dbReference type="Pfam" id="PF01330">
    <property type="entry name" value="RuvA_N"/>
    <property type="match status" value="1"/>
</dbReference>
<dbReference type="SUPFAM" id="SSF47781">
    <property type="entry name" value="RuvA domain 2-like"/>
    <property type="match status" value="1"/>
</dbReference>
<evidence type="ECO:0000256" key="5">
    <source>
        <dbReference type="ARBA" id="ARBA00023204"/>
    </source>
</evidence>
<feature type="domain" description="Helix-hairpin-helix DNA-binding motif class 1" evidence="7">
    <location>
        <begin position="72"/>
        <end position="91"/>
    </location>
</feature>
<keyword evidence="1 6" id="KW-0963">Cytoplasm</keyword>
<comment type="subcellular location">
    <subcellularLocation>
        <location evidence="6">Cytoplasm</location>
    </subcellularLocation>
</comment>
<dbReference type="GO" id="GO:0006310">
    <property type="term" value="P:DNA recombination"/>
    <property type="evidence" value="ECO:0007669"/>
    <property type="project" value="UniProtKB-UniRule"/>
</dbReference>
<dbReference type="InterPro" id="IPR003583">
    <property type="entry name" value="Hlx-hairpin-Hlx_DNA-bd_motif"/>
</dbReference>
<comment type="similarity">
    <text evidence="6">Belongs to the RuvA family.</text>
</comment>
<dbReference type="Gene3D" id="2.40.50.140">
    <property type="entry name" value="Nucleic acid-binding proteins"/>
    <property type="match status" value="1"/>
</dbReference>
<dbReference type="GO" id="GO:0005524">
    <property type="term" value="F:ATP binding"/>
    <property type="evidence" value="ECO:0007669"/>
    <property type="project" value="InterPro"/>
</dbReference>
<comment type="function">
    <text evidence="6">The RuvA-RuvB-RuvC complex processes Holliday junction (HJ) DNA during genetic recombination and DNA repair, while the RuvA-RuvB complex plays an important role in the rescue of blocked DNA replication forks via replication fork reversal (RFR). RuvA specifically binds to HJ cruciform DNA, conferring on it an open structure. The RuvB hexamer acts as an ATP-dependent pump, pulling dsDNA into and through the RuvAB complex. HJ branch migration allows RuvC to scan DNA until it finds its consensus sequence, where it cleaves and resolves the cruciform DNA.</text>
</comment>
<protein>
    <recommendedName>
        <fullName evidence="6">Holliday junction branch migration complex subunit RuvA</fullName>
    </recommendedName>
</protein>
<gene>
    <name evidence="6 8" type="primary">ruvA</name>
    <name evidence="8" type="ORF">F8144_07525</name>
</gene>
<keyword evidence="3 6" id="KW-0238">DNA-binding</keyword>
<comment type="subunit">
    <text evidence="6">Homotetramer. Forms an RuvA(8)-RuvB(12)-Holliday junction (HJ) complex. HJ DNA is sandwiched between 2 RuvA tetramers; dsDNA enters through RuvA and exits via RuvB. An RuvB hexamer assembles on each DNA strand where it exits the tetramer. Each RuvB hexamer is contacted by two RuvA subunits (via domain III) on 2 adjacent RuvB subunits; this complex drives branch migration. In the full resolvosome a probable DNA-RuvA(4)-RuvB(12)-RuvC(2) complex forms which resolves the HJ.</text>
</comment>
<accession>A0A7J5DLA4</accession>
<dbReference type="CDD" id="cd14332">
    <property type="entry name" value="UBA_RuvA_C"/>
    <property type="match status" value="1"/>
</dbReference>
<dbReference type="SUPFAM" id="SSF50249">
    <property type="entry name" value="Nucleic acid-binding proteins"/>
    <property type="match status" value="1"/>
</dbReference>
<keyword evidence="9" id="KW-1185">Reference proteome</keyword>
<evidence type="ECO:0000313" key="9">
    <source>
        <dbReference type="Proteomes" id="UP000442990"/>
    </source>
</evidence>
<dbReference type="InterPro" id="IPR013849">
    <property type="entry name" value="DNA_helicase_Holl-junc_RuvA_I"/>
</dbReference>
<dbReference type="GO" id="GO:0048476">
    <property type="term" value="C:Holliday junction resolvase complex"/>
    <property type="evidence" value="ECO:0007669"/>
    <property type="project" value="UniProtKB-UniRule"/>
</dbReference>
<keyword evidence="4 6" id="KW-0233">DNA recombination</keyword>
<evidence type="ECO:0000256" key="1">
    <source>
        <dbReference type="ARBA" id="ARBA00022490"/>
    </source>
</evidence>
<dbReference type="Pfam" id="PF14520">
    <property type="entry name" value="HHH_5"/>
    <property type="match status" value="1"/>
</dbReference>
<reference evidence="8 9" key="1">
    <citation type="submission" date="2019-09" db="EMBL/GenBank/DDBJ databases">
        <title>Isolation and identification of active actinomycetes.</title>
        <authorList>
            <person name="Yu Z."/>
            <person name="Han C."/>
            <person name="Yu B."/>
        </authorList>
    </citation>
    <scope>NUCLEOTIDE SEQUENCE [LARGE SCALE GENOMIC DNA]</scope>
    <source>
        <strain evidence="8 9">NEAU-H2</strain>
    </source>
</reference>
<dbReference type="RefSeq" id="WP_151468452.1">
    <property type="nucleotide sequence ID" value="NZ_WBKG01000004.1"/>
</dbReference>
<dbReference type="GO" id="GO:0005737">
    <property type="term" value="C:cytoplasm"/>
    <property type="evidence" value="ECO:0007669"/>
    <property type="project" value="UniProtKB-SubCell"/>
</dbReference>
<dbReference type="InterPro" id="IPR011114">
    <property type="entry name" value="RuvA_C"/>
</dbReference>
<dbReference type="GO" id="GO:0009379">
    <property type="term" value="C:Holliday junction helicase complex"/>
    <property type="evidence" value="ECO:0007669"/>
    <property type="project" value="InterPro"/>
</dbReference>
<evidence type="ECO:0000256" key="6">
    <source>
        <dbReference type="HAMAP-Rule" id="MF_00031"/>
    </source>
</evidence>
<proteinExistence type="inferred from homology"/>
<comment type="caution">
    <text evidence="6">Lacks conserved residue(s) required for the propagation of feature annotation.</text>
</comment>
<evidence type="ECO:0000259" key="7">
    <source>
        <dbReference type="SMART" id="SM00278"/>
    </source>
</evidence>
<dbReference type="HAMAP" id="MF_00031">
    <property type="entry name" value="DNA_HJ_migration_RuvA"/>
    <property type="match status" value="1"/>
</dbReference>
<dbReference type="Gene3D" id="1.10.8.10">
    <property type="entry name" value="DNA helicase RuvA subunit, C-terminal domain"/>
    <property type="match status" value="1"/>
</dbReference>